<dbReference type="Gene3D" id="1.10.287.1490">
    <property type="match status" value="1"/>
</dbReference>
<dbReference type="OMA" id="SEMTRCK"/>
<name>A7AQP0_BABBO</name>
<reference evidence="2 3" key="1">
    <citation type="journal article" date="2007" name="PLoS Pathog.">
        <title>Genome sequence of Babesia bovis and comparative analysis of apicomplexan hemoprotozoa.</title>
        <authorList>
            <person name="Brayton K.A."/>
            <person name="Lau A.O.T."/>
            <person name="Herndon D.R."/>
            <person name="Hannick L."/>
            <person name="Kappmeyer L.S."/>
            <person name="Berens S.J."/>
            <person name="Bidwell S.L."/>
            <person name="Brown W.C."/>
            <person name="Crabtree J."/>
            <person name="Fadrosh D."/>
            <person name="Feldblum T."/>
            <person name="Forberger H.A."/>
            <person name="Haas B.J."/>
            <person name="Howell J.M."/>
            <person name="Khouri H."/>
            <person name="Koo H."/>
            <person name="Mann D.J."/>
            <person name="Norimine J."/>
            <person name="Paulsen I.T."/>
            <person name="Radune D."/>
            <person name="Ren Q."/>
            <person name="Smith R.K. Jr."/>
            <person name="Suarez C.E."/>
            <person name="White O."/>
            <person name="Wortman J.R."/>
            <person name="Knowles D.P. Jr."/>
            <person name="McElwain T.F."/>
            <person name="Nene V.M."/>
        </authorList>
    </citation>
    <scope>NUCLEOTIDE SEQUENCE [LARGE SCALE GENOMIC DNA]</scope>
    <source>
        <strain evidence="2">T2Bo</strain>
    </source>
</reference>
<keyword evidence="1" id="KW-0175">Coiled coil</keyword>
<comment type="caution">
    <text evidence="2">The sequence shown here is derived from an EMBL/GenBank/DDBJ whole genome shotgun (WGS) entry which is preliminary data.</text>
</comment>
<dbReference type="eggNOG" id="ENOG502RWHD">
    <property type="taxonomic scope" value="Eukaryota"/>
</dbReference>
<dbReference type="EMBL" id="AAXT01000002">
    <property type="protein sequence ID" value="EDO06859.1"/>
    <property type="molecule type" value="Genomic_DNA"/>
</dbReference>
<feature type="coiled-coil region" evidence="1">
    <location>
        <begin position="501"/>
        <end position="559"/>
    </location>
</feature>
<feature type="coiled-coil region" evidence="1">
    <location>
        <begin position="271"/>
        <end position="441"/>
    </location>
</feature>
<reference evidence="3" key="2">
    <citation type="journal article" date="2020" name="Data Brief">
        <title>Transcriptome dataset of Babesia bovis life stages within vertebrate and invertebrate hosts.</title>
        <authorList>
            <person name="Ueti M.W."/>
            <person name="Johnson W.C."/>
            <person name="Kappmeyer L.S."/>
            <person name="Herndon D.R."/>
            <person name="Mousel M.R."/>
            <person name="Reif K.E."/>
            <person name="Taus N.S."/>
            <person name="Ifeonu O.O."/>
            <person name="Silva J.C."/>
            <person name="Suarez C.E."/>
            <person name="Brayton K.A."/>
        </authorList>
    </citation>
    <scope>NUCLEOTIDE SEQUENCE [LARGE SCALE GENOMIC DNA]</scope>
</reference>
<dbReference type="AlphaFoldDB" id="A7AQP0"/>
<dbReference type="InParanoid" id="A7AQP0"/>
<proteinExistence type="predicted"/>
<organism evidence="2 3">
    <name type="scientific">Babesia bovis</name>
    <dbReference type="NCBI Taxonomy" id="5865"/>
    <lineage>
        <taxon>Eukaryota</taxon>
        <taxon>Sar</taxon>
        <taxon>Alveolata</taxon>
        <taxon>Apicomplexa</taxon>
        <taxon>Aconoidasida</taxon>
        <taxon>Piroplasmida</taxon>
        <taxon>Babesiidae</taxon>
        <taxon>Babesia</taxon>
    </lineage>
</organism>
<sequence length="567" mass="65446">MANVQLDGICRNLRSTLEDTDALYKSIQMGKWLPMECVTFTGMTKAPVQKKPVPRSRLTKSWIPPMTEPCQSEVVAPAHKSVHFPRVTKDVQQKTDYMTMAAKSDFFRSLNVDLDGWSESQRKVFYNVVSAAERHMHAESERLQREYSLQLESKLQNIRSEMSQAHSSVVAEVSELRVDKERLAFDEVENRRRSKLMQDSLQRLQKSYDSLMEECNAKSSEIIRLNSTLGATERSFINFKQRVIELEGDLNERVQQIDRLHDEVATAYKQMETASSNYAKCERNLASTKTELKSTQDQLSDARLEIESMQLAAQLANNEKCALESKLRALEKEISELSAERYKLETHVSTLENGTIISLKEQCKRLEEQRNLARVETATCDKRQELAQTRRELESVQYQCEQLSEDNRVLRRENTGLSRQLDDLKQRFKDCENELFQLKCQAHVMKQRGYVPVKQTDCTIDAPGSPATKEPLPTENTKPAYRDIFAPTMFDCPDAETQAKIDSLESELTSLYIEKDRMVSEMTRCKVEPKSPALERRRFHLLEQELADTNQRIHEITESIRKLQVPI</sequence>
<accession>A7AQP0</accession>
<dbReference type="VEuPathDB" id="PiroplasmaDB:BBOV_IV004980"/>
<evidence type="ECO:0000313" key="2">
    <source>
        <dbReference type="EMBL" id="EDO06859.1"/>
    </source>
</evidence>
<evidence type="ECO:0000313" key="3">
    <source>
        <dbReference type="Proteomes" id="UP000002173"/>
    </source>
</evidence>
<keyword evidence="3" id="KW-1185">Reference proteome</keyword>
<evidence type="ECO:0000256" key="1">
    <source>
        <dbReference type="SAM" id="Coils"/>
    </source>
</evidence>
<reference evidence="3" key="3">
    <citation type="journal article" date="2021" name="Int. J. Parasitol.">
        <title>Comparative analysis of gene expression between Babesia bovis blood stages and kinetes allowed by improved genome annotation.</title>
        <authorList>
            <person name="Ueti M.W."/>
            <person name="Johnson W.C."/>
            <person name="Kappmeyer L.S."/>
            <person name="Herndon D.R."/>
            <person name="Mousel M.R."/>
            <person name="Reif K.E."/>
            <person name="Taus N.S."/>
            <person name="Ifeonu O.O."/>
            <person name="Silva J.C."/>
            <person name="Suarez C.E."/>
            <person name="Brayton K.A."/>
        </authorList>
    </citation>
    <scope>NUCLEOTIDE SEQUENCE [LARGE SCALE GENOMIC DNA]</scope>
</reference>
<feature type="coiled-coil region" evidence="1">
    <location>
        <begin position="194"/>
        <end position="221"/>
    </location>
</feature>
<dbReference type="SUPFAM" id="SSF57997">
    <property type="entry name" value="Tropomyosin"/>
    <property type="match status" value="1"/>
</dbReference>
<gene>
    <name evidence="2" type="ORF">BBOV_IV004980</name>
</gene>
<dbReference type="Proteomes" id="UP000002173">
    <property type="component" value="Unassembled WGS sequence"/>
</dbReference>
<protein>
    <submittedName>
        <fullName evidence="2">Uncharacterized protein</fullName>
    </submittedName>
</protein>